<proteinExistence type="predicted"/>
<sequence>MQVGFTQMIIYIIFALFYNNSKKNKYREHVFIIISFSVYFKNLKNNWDYQSLF</sequence>
<organism evidence="1 2">
    <name type="scientific">Bacteroides faecis</name>
    <dbReference type="NCBI Taxonomy" id="674529"/>
    <lineage>
        <taxon>Bacteria</taxon>
        <taxon>Pseudomonadati</taxon>
        <taxon>Bacteroidota</taxon>
        <taxon>Bacteroidia</taxon>
        <taxon>Bacteroidales</taxon>
        <taxon>Bacteroidaceae</taxon>
        <taxon>Bacteroides</taxon>
    </lineage>
</organism>
<dbReference type="Proteomes" id="UP000095606">
    <property type="component" value="Unassembled WGS sequence"/>
</dbReference>
<evidence type="ECO:0000313" key="1">
    <source>
        <dbReference type="EMBL" id="CUQ01696.1"/>
    </source>
</evidence>
<dbReference type="AlphaFoldDB" id="A0A174SY48"/>
<evidence type="ECO:0000313" key="2">
    <source>
        <dbReference type="Proteomes" id="UP000095606"/>
    </source>
</evidence>
<protein>
    <submittedName>
        <fullName evidence="1">Uncharacterized protein</fullName>
    </submittedName>
</protein>
<gene>
    <name evidence="1" type="ORF">ERS852461_03984</name>
</gene>
<reference evidence="1 2" key="1">
    <citation type="submission" date="2015-09" db="EMBL/GenBank/DDBJ databases">
        <authorList>
            <consortium name="Pathogen Informatics"/>
        </authorList>
    </citation>
    <scope>NUCLEOTIDE SEQUENCE [LARGE SCALE GENOMIC DNA]</scope>
    <source>
        <strain evidence="1 2">2789STDY5834846</strain>
    </source>
</reference>
<name>A0A174SY48_9BACE</name>
<accession>A0A174SY48</accession>
<dbReference type="EMBL" id="CZAE01000023">
    <property type="protein sequence ID" value="CUQ01696.1"/>
    <property type="molecule type" value="Genomic_DNA"/>
</dbReference>